<sequence length="163" mass="18675">MILLGLRSVLCHGNPIVFCGESEQEELAFEAYCDQEEIGWSHFLLGNLSNKWKAAMESHYAQLAAASDEKLPQHLSAKIWTKKLLCHVLHISLNRWQIRNECHHASKEDSDYRAARENLLDKLEVIFAKRHPSIPAFRTLFTHTYHSLASLPSELAKIIWTGL</sequence>
<dbReference type="AlphaFoldDB" id="A0AAD3DCD5"/>
<evidence type="ECO:0000313" key="1">
    <source>
        <dbReference type="EMBL" id="GFH61813.1"/>
    </source>
</evidence>
<name>A0AAD3DCD5_9STRA</name>
<dbReference type="EMBL" id="BLLK01000075">
    <property type="protein sequence ID" value="GFH61813.1"/>
    <property type="molecule type" value="Genomic_DNA"/>
</dbReference>
<dbReference type="Proteomes" id="UP001054902">
    <property type="component" value="Unassembled WGS sequence"/>
</dbReference>
<proteinExistence type="predicted"/>
<gene>
    <name evidence="1" type="ORF">CTEN210_18289</name>
</gene>
<reference evidence="1 2" key="1">
    <citation type="journal article" date="2021" name="Sci. Rep.">
        <title>The genome of the diatom Chaetoceros tenuissimus carries an ancient integrated fragment of an extant virus.</title>
        <authorList>
            <person name="Hongo Y."/>
            <person name="Kimura K."/>
            <person name="Takaki Y."/>
            <person name="Yoshida Y."/>
            <person name="Baba S."/>
            <person name="Kobayashi G."/>
            <person name="Nagasaki K."/>
            <person name="Hano T."/>
            <person name="Tomaru Y."/>
        </authorList>
    </citation>
    <scope>NUCLEOTIDE SEQUENCE [LARGE SCALE GENOMIC DNA]</scope>
    <source>
        <strain evidence="1 2">NIES-3715</strain>
    </source>
</reference>
<keyword evidence="2" id="KW-1185">Reference proteome</keyword>
<evidence type="ECO:0000313" key="2">
    <source>
        <dbReference type="Proteomes" id="UP001054902"/>
    </source>
</evidence>
<organism evidence="1 2">
    <name type="scientific">Chaetoceros tenuissimus</name>
    <dbReference type="NCBI Taxonomy" id="426638"/>
    <lineage>
        <taxon>Eukaryota</taxon>
        <taxon>Sar</taxon>
        <taxon>Stramenopiles</taxon>
        <taxon>Ochrophyta</taxon>
        <taxon>Bacillariophyta</taxon>
        <taxon>Coscinodiscophyceae</taxon>
        <taxon>Chaetocerotophycidae</taxon>
        <taxon>Chaetocerotales</taxon>
        <taxon>Chaetocerotaceae</taxon>
        <taxon>Chaetoceros</taxon>
    </lineage>
</organism>
<comment type="caution">
    <text evidence="1">The sequence shown here is derived from an EMBL/GenBank/DDBJ whole genome shotgun (WGS) entry which is preliminary data.</text>
</comment>
<protein>
    <submittedName>
        <fullName evidence="1">Uncharacterized protein</fullName>
    </submittedName>
</protein>
<accession>A0AAD3DCD5</accession>